<proteinExistence type="predicted"/>
<dbReference type="AlphaFoldDB" id="A0AAJ0GIT6"/>
<feature type="transmembrane region" description="Helical" evidence="1">
    <location>
        <begin position="6"/>
        <end position="25"/>
    </location>
</feature>
<protein>
    <submittedName>
        <fullName evidence="2">Uncharacterized protein</fullName>
    </submittedName>
</protein>
<dbReference type="EMBL" id="JAWDJX010000002">
    <property type="protein sequence ID" value="KAK3058323.1"/>
    <property type="molecule type" value="Genomic_DNA"/>
</dbReference>
<evidence type="ECO:0000313" key="3">
    <source>
        <dbReference type="Proteomes" id="UP001271007"/>
    </source>
</evidence>
<name>A0AAJ0GIT6_9PEZI</name>
<dbReference type="Proteomes" id="UP001271007">
    <property type="component" value="Unassembled WGS sequence"/>
</dbReference>
<reference evidence="2" key="1">
    <citation type="submission" date="2023-04" db="EMBL/GenBank/DDBJ databases">
        <title>Black Yeasts Isolated from many extreme environments.</title>
        <authorList>
            <person name="Coleine C."/>
            <person name="Stajich J.E."/>
            <person name="Selbmann L."/>
        </authorList>
    </citation>
    <scope>NUCLEOTIDE SEQUENCE</scope>
    <source>
        <strain evidence="2">CCFEE 5312</strain>
    </source>
</reference>
<comment type="caution">
    <text evidence="2">The sequence shown here is derived from an EMBL/GenBank/DDBJ whole genome shotgun (WGS) entry which is preliminary data.</text>
</comment>
<sequence>MVLLESFSIVLCCTTIIAVLIAGKIDRLLVERKARKGNKIAADPSLAQPAAVTTGPLLNGGLAN</sequence>
<evidence type="ECO:0000256" key="1">
    <source>
        <dbReference type="SAM" id="Phobius"/>
    </source>
</evidence>
<keyword evidence="1" id="KW-0472">Membrane</keyword>
<keyword evidence="1" id="KW-0812">Transmembrane</keyword>
<gene>
    <name evidence="2" type="ORF">LTR09_001401</name>
</gene>
<evidence type="ECO:0000313" key="2">
    <source>
        <dbReference type="EMBL" id="KAK3058323.1"/>
    </source>
</evidence>
<accession>A0AAJ0GIT6</accession>
<keyword evidence="3" id="KW-1185">Reference proteome</keyword>
<organism evidence="2 3">
    <name type="scientific">Extremus antarcticus</name>
    <dbReference type="NCBI Taxonomy" id="702011"/>
    <lineage>
        <taxon>Eukaryota</taxon>
        <taxon>Fungi</taxon>
        <taxon>Dikarya</taxon>
        <taxon>Ascomycota</taxon>
        <taxon>Pezizomycotina</taxon>
        <taxon>Dothideomycetes</taxon>
        <taxon>Dothideomycetidae</taxon>
        <taxon>Mycosphaerellales</taxon>
        <taxon>Extremaceae</taxon>
        <taxon>Extremus</taxon>
    </lineage>
</organism>
<keyword evidence="1" id="KW-1133">Transmembrane helix</keyword>